<keyword evidence="1" id="KW-1133">Transmembrane helix</keyword>
<reference evidence="2 3" key="1">
    <citation type="submission" date="2017-10" db="EMBL/GenBank/DDBJ databases">
        <title>Sequencing the genomes of 1000 actinobacteria strains.</title>
        <authorList>
            <person name="Klenk H.-P."/>
        </authorList>
    </citation>
    <scope>NUCLEOTIDE SEQUENCE [LARGE SCALE GENOMIC DNA]</scope>
    <source>
        <strain evidence="2 3">DSM 15597</strain>
    </source>
</reference>
<keyword evidence="3" id="KW-1185">Reference proteome</keyword>
<evidence type="ECO:0000313" key="2">
    <source>
        <dbReference type="EMBL" id="PFG16280.1"/>
    </source>
</evidence>
<keyword evidence="1" id="KW-0472">Membrane</keyword>
<gene>
    <name evidence="2" type="ORF">ATK74_0814</name>
</gene>
<dbReference type="EMBL" id="PDJC01000001">
    <property type="protein sequence ID" value="PFG16280.1"/>
    <property type="molecule type" value="Genomic_DNA"/>
</dbReference>
<proteinExistence type="predicted"/>
<evidence type="ECO:0000256" key="1">
    <source>
        <dbReference type="SAM" id="Phobius"/>
    </source>
</evidence>
<comment type="caution">
    <text evidence="2">The sequence shown here is derived from an EMBL/GenBank/DDBJ whole genome shotgun (WGS) entry which is preliminary data.</text>
</comment>
<protein>
    <submittedName>
        <fullName evidence="2">Uncharacterized protein</fullName>
    </submittedName>
</protein>
<dbReference type="Proteomes" id="UP000226079">
    <property type="component" value="Unassembled WGS sequence"/>
</dbReference>
<dbReference type="RefSeq" id="WP_098459835.1">
    <property type="nucleotide sequence ID" value="NZ_PDJC01000001.1"/>
</dbReference>
<name>A0A2A9CRL4_9ACTN</name>
<keyword evidence="1" id="KW-0812">Transmembrane</keyword>
<sequence length="87" mass="8706">MSREGLIGTGAVLVLVAGGLAWWAPVAYGRAEQDAYFSTPGGIARAEAAGQMAGLQAALLPGISAGLLVIIAIALFVVAAVRKPQSS</sequence>
<accession>A0A2A9CRL4</accession>
<dbReference type="AlphaFoldDB" id="A0A2A9CRL4"/>
<feature type="transmembrane region" description="Helical" evidence="1">
    <location>
        <begin position="53"/>
        <end position="81"/>
    </location>
</feature>
<evidence type="ECO:0000313" key="3">
    <source>
        <dbReference type="Proteomes" id="UP000226079"/>
    </source>
</evidence>
<organism evidence="2 3">
    <name type="scientific">Propionicimonas paludicola</name>
    <dbReference type="NCBI Taxonomy" id="185243"/>
    <lineage>
        <taxon>Bacteria</taxon>
        <taxon>Bacillati</taxon>
        <taxon>Actinomycetota</taxon>
        <taxon>Actinomycetes</taxon>
        <taxon>Propionibacteriales</taxon>
        <taxon>Nocardioidaceae</taxon>
        <taxon>Propionicimonas</taxon>
    </lineage>
</organism>